<feature type="transmembrane region" description="Helical" evidence="2">
    <location>
        <begin position="79"/>
        <end position="100"/>
    </location>
</feature>
<evidence type="ECO:0000256" key="2">
    <source>
        <dbReference type="SAM" id="Phobius"/>
    </source>
</evidence>
<feature type="compositionally biased region" description="Low complexity" evidence="1">
    <location>
        <begin position="11"/>
        <end position="23"/>
    </location>
</feature>
<dbReference type="InterPro" id="IPR058729">
    <property type="entry name" value="Beta-barrel_RND-rel"/>
</dbReference>
<evidence type="ECO:0000256" key="1">
    <source>
        <dbReference type="SAM" id="MobiDB-lite"/>
    </source>
</evidence>
<dbReference type="InterPro" id="IPR058728">
    <property type="entry name" value="HH_RND-rel"/>
</dbReference>
<dbReference type="Pfam" id="PF26011">
    <property type="entry name" value="Beta-barrel_RND_rel"/>
    <property type="match status" value="1"/>
</dbReference>
<reference evidence="6" key="1">
    <citation type="submission" date="2020-10" db="EMBL/GenBank/DDBJ databases">
        <authorList>
            <person name="Gilroy R."/>
        </authorList>
    </citation>
    <scope>NUCLEOTIDE SEQUENCE</scope>
    <source>
        <strain evidence="6">F6-4510</strain>
    </source>
</reference>
<dbReference type="InterPro" id="IPR058709">
    <property type="entry name" value="BSH_RND-rel"/>
</dbReference>
<dbReference type="AlphaFoldDB" id="A0A9D9H2K3"/>
<evidence type="ECO:0008006" key="8">
    <source>
        <dbReference type="Google" id="ProtNLM"/>
    </source>
</evidence>
<keyword evidence="2" id="KW-0812">Transmembrane</keyword>
<evidence type="ECO:0000259" key="5">
    <source>
        <dbReference type="Pfam" id="PF26018"/>
    </source>
</evidence>
<comment type="caution">
    <text evidence="6">The sequence shown here is derived from an EMBL/GenBank/DDBJ whole genome shotgun (WGS) entry which is preliminary data.</text>
</comment>
<dbReference type="Proteomes" id="UP000823611">
    <property type="component" value="Unassembled WGS sequence"/>
</dbReference>
<keyword evidence="2" id="KW-1133">Transmembrane helix</keyword>
<name>A0A9D9H2K3_9FIRM</name>
<evidence type="ECO:0000313" key="7">
    <source>
        <dbReference type="Proteomes" id="UP000823611"/>
    </source>
</evidence>
<evidence type="ECO:0000259" key="4">
    <source>
        <dbReference type="Pfam" id="PF26012"/>
    </source>
</evidence>
<protein>
    <recommendedName>
        <fullName evidence="8">Membrane fusion protein</fullName>
    </recommendedName>
</protein>
<organism evidence="6 7">
    <name type="scientific">Candidatus Fimicola merdigallinarum</name>
    <dbReference type="NCBI Taxonomy" id="2840819"/>
    <lineage>
        <taxon>Bacteria</taxon>
        <taxon>Bacillati</taxon>
        <taxon>Bacillota</taxon>
        <taxon>Clostridia</taxon>
        <taxon>Lachnospirales</taxon>
        <taxon>Lachnospiraceae</taxon>
        <taxon>Lachnospiraceae incertae sedis</taxon>
        <taxon>Candidatus Fimicola</taxon>
    </lineage>
</organism>
<reference evidence="6" key="2">
    <citation type="journal article" date="2021" name="PeerJ">
        <title>Extensive microbial diversity within the chicken gut microbiome revealed by metagenomics and culture.</title>
        <authorList>
            <person name="Gilroy R."/>
            <person name="Ravi A."/>
            <person name="Getino M."/>
            <person name="Pursley I."/>
            <person name="Horton D.L."/>
            <person name="Alikhan N.F."/>
            <person name="Baker D."/>
            <person name="Gharbi K."/>
            <person name="Hall N."/>
            <person name="Watson M."/>
            <person name="Adriaenssens E.M."/>
            <person name="Foster-Nyarko E."/>
            <person name="Jarju S."/>
            <person name="Secka A."/>
            <person name="Antonio M."/>
            <person name="Oren A."/>
            <person name="Chaudhuri R.R."/>
            <person name="La Ragione R."/>
            <person name="Hildebrand F."/>
            <person name="Pallen M.J."/>
        </authorList>
    </citation>
    <scope>NUCLEOTIDE SEQUENCE</scope>
    <source>
        <strain evidence="6">F6-4510</strain>
    </source>
</reference>
<proteinExistence type="predicted"/>
<feature type="compositionally biased region" description="Polar residues" evidence="1">
    <location>
        <begin position="1"/>
        <end position="10"/>
    </location>
</feature>
<feature type="region of interest" description="Disordered" evidence="1">
    <location>
        <begin position="1"/>
        <end position="73"/>
    </location>
</feature>
<accession>A0A9D9H2K3</accession>
<dbReference type="EMBL" id="JADIMX010000039">
    <property type="protein sequence ID" value="MBO8434091.1"/>
    <property type="molecule type" value="Genomic_DNA"/>
</dbReference>
<sequence>MSKKYSSGSGNYNNRKYNANNRNTYSNVTPYSSIKKNGTYSKSTYNRPKTTKSVNKTSSYPQKNVNRKKPKPRRNGHRAFIGIMFTVLFIYLLGYLITFINKPHISVESVGYGTIDVPKTLNGIVIRDEKVFKSPISGQPVFAYSDNERVKKDASVCVIKKDDTADALEEKIQEIDKDILEKQMQREDLSVFKGDIDRIETDISNTIDTYIYKLSDGGMSEVYSMKNRVNSQITMRNNIWLTENNKSVSQLNEERKGYQSQLADSIADIRSDVSGVVSFAIDGMEESLPYDDPKNVTEEQTKAKVTVNHISKSQNVDAETPIFKIVESNIWYVTAYIPKDVASNWEVGDRKVMLTTTSDENVKINVRVDSMEQLDNNTKVVFKSNESIEKVIDVRNIEFTIEDEVFEGIKVPNKAIVEKTLLKIPAECVRESNGDRGVLKSDGDETKFVSLIISKEEEANLEENTGAFVYVLQDFETLRIGDTILKGTGENAEKYTISEVETDKGVYVVNSSVADFKIIEVIASNSEYSIVKAGSTYGLKVYDNIVSDAKNIQESDSIY</sequence>
<dbReference type="Pfam" id="PF26018">
    <property type="entry name" value="BSH_RND_rel"/>
    <property type="match status" value="1"/>
</dbReference>
<feature type="domain" description="RND related beta-barrel" evidence="3">
    <location>
        <begin position="331"/>
        <end position="401"/>
    </location>
</feature>
<evidence type="ECO:0000313" key="6">
    <source>
        <dbReference type="EMBL" id="MBO8434091.1"/>
    </source>
</evidence>
<dbReference type="Pfam" id="PF26012">
    <property type="entry name" value="HH_RND_rel"/>
    <property type="match status" value="1"/>
</dbReference>
<keyword evidence="2" id="KW-0472">Membrane</keyword>
<gene>
    <name evidence="6" type="ORF">IAC55_02050</name>
</gene>
<feature type="domain" description="RND related barrel-sandwich hybrid" evidence="5">
    <location>
        <begin position="129"/>
        <end position="327"/>
    </location>
</feature>
<feature type="compositionally biased region" description="Polar residues" evidence="1">
    <location>
        <begin position="24"/>
        <end position="60"/>
    </location>
</feature>
<feature type="domain" description="RND related alpha-helical hairpin" evidence="4">
    <location>
        <begin position="166"/>
        <end position="264"/>
    </location>
</feature>
<evidence type="ECO:0000259" key="3">
    <source>
        <dbReference type="Pfam" id="PF26011"/>
    </source>
</evidence>